<evidence type="ECO:0000256" key="5">
    <source>
        <dbReference type="ARBA" id="ARBA00023273"/>
    </source>
</evidence>
<dbReference type="InterPro" id="IPR041146">
    <property type="entry name" value="IFT81_CH"/>
</dbReference>
<protein>
    <recommendedName>
        <fullName evidence="8">IFT81 calponin homology domain-containing protein</fullName>
    </recommendedName>
</protein>
<evidence type="ECO:0000256" key="3">
    <source>
        <dbReference type="ARBA" id="ARBA00023054"/>
    </source>
</evidence>
<keyword evidence="4" id="KW-0969">Cilium</keyword>
<feature type="coiled-coil region" evidence="7">
    <location>
        <begin position="226"/>
        <end position="253"/>
    </location>
</feature>
<dbReference type="PANTHER" id="PTHR15614">
    <property type="entry name" value="INTRAFLAGELLAR TRANSPORT PROTEIN 81 HOMOLOG"/>
    <property type="match status" value="1"/>
</dbReference>
<evidence type="ECO:0000256" key="6">
    <source>
        <dbReference type="ARBA" id="ARBA00043983"/>
    </source>
</evidence>
<feature type="coiled-coil region" evidence="7">
    <location>
        <begin position="164"/>
        <end position="191"/>
    </location>
</feature>
<dbReference type="GO" id="GO:0060271">
    <property type="term" value="P:cilium assembly"/>
    <property type="evidence" value="ECO:0007669"/>
    <property type="project" value="InterPro"/>
</dbReference>
<feature type="coiled-coil region" evidence="7">
    <location>
        <begin position="346"/>
        <end position="377"/>
    </location>
</feature>
<dbReference type="GO" id="GO:0042073">
    <property type="term" value="P:intraciliary transport"/>
    <property type="evidence" value="ECO:0007669"/>
    <property type="project" value="InterPro"/>
</dbReference>
<keyword evidence="3 7" id="KW-0175">Coiled coil</keyword>
<proteinExistence type="inferred from homology"/>
<dbReference type="PANTHER" id="PTHR15614:SF2">
    <property type="entry name" value="INTRAFLAGELLAR TRANSPORT PROTEIN 81 HOMOLOG"/>
    <property type="match status" value="1"/>
</dbReference>
<comment type="caution">
    <text evidence="9">The sequence shown here is derived from an EMBL/GenBank/DDBJ whole genome shotgun (WGS) entry which is preliminary data.</text>
</comment>
<dbReference type="InterPro" id="IPR029600">
    <property type="entry name" value="IFT81"/>
</dbReference>
<reference evidence="9 10" key="1">
    <citation type="submission" date="2020-08" db="EMBL/GenBank/DDBJ databases">
        <title>Aphidius gifuensis genome sequencing and assembly.</title>
        <authorList>
            <person name="Du Z."/>
        </authorList>
    </citation>
    <scope>NUCLEOTIDE SEQUENCE [LARGE SCALE GENOMIC DNA]</scope>
    <source>
        <strain evidence="9">YNYX2018</strain>
        <tissue evidence="9">Adults</tissue>
    </source>
</reference>
<evidence type="ECO:0000256" key="1">
    <source>
        <dbReference type="ARBA" id="ARBA00004138"/>
    </source>
</evidence>
<organism evidence="9 10">
    <name type="scientific">Aphidius gifuensis</name>
    <name type="common">Parasitoid wasp</name>
    <dbReference type="NCBI Taxonomy" id="684658"/>
    <lineage>
        <taxon>Eukaryota</taxon>
        <taxon>Metazoa</taxon>
        <taxon>Ecdysozoa</taxon>
        <taxon>Arthropoda</taxon>
        <taxon>Hexapoda</taxon>
        <taxon>Insecta</taxon>
        <taxon>Pterygota</taxon>
        <taxon>Neoptera</taxon>
        <taxon>Endopterygota</taxon>
        <taxon>Hymenoptera</taxon>
        <taxon>Apocrita</taxon>
        <taxon>Ichneumonoidea</taxon>
        <taxon>Braconidae</taxon>
        <taxon>Aphidiinae</taxon>
        <taxon>Aphidius</taxon>
    </lineage>
</organism>
<keyword evidence="2" id="KW-0970">Cilium biogenesis/degradation</keyword>
<dbReference type="AlphaFoldDB" id="A0A834Y3R7"/>
<evidence type="ECO:0000313" key="9">
    <source>
        <dbReference type="EMBL" id="KAF7997212.1"/>
    </source>
</evidence>
<evidence type="ECO:0000259" key="8">
    <source>
        <dbReference type="Pfam" id="PF18383"/>
    </source>
</evidence>
<name>A0A834Y3R7_APHGI</name>
<keyword evidence="10" id="KW-1185">Reference proteome</keyword>
<dbReference type="Gene3D" id="1.10.418.70">
    <property type="entry name" value="Intraflagellar transport protein 81, N-terminal domain"/>
    <property type="match status" value="1"/>
</dbReference>
<dbReference type="Proteomes" id="UP000639338">
    <property type="component" value="Unassembled WGS sequence"/>
</dbReference>
<dbReference type="GO" id="GO:0030992">
    <property type="term" value="C:intraciliary transport particle B"/>
    <property type="evidence" value="ECO:0007669"/>
    <property type="project" value="InterPro"/>
</dbReference>
<dbReference type="Pfam" id="PF18383">
    <property type="entry name" value="IFT81_CH"/>
    <property type="match status" value="1"/>
</dbReference>
<dbReference type="GO" id="GO:0015631">
    <property type="term" value="F:tubulin binding"/>
    <property type="evidence" value="ECO:0007669"/>
    <property type="project" value="InterPro"/>
</dbReference>
<comment type="similarity">
    <text evidence="6">Belongs to the IFT81 family.</text>
</comment>
<dbReference type="InterPro" id="IPR043016">
    <property type="entry name" value="IFT81_N_sf"/>
</dbReference>
<feature type="domain" description="IFT81 calponin homology" evidence="8">
    <location>
        <begin position="4"/>
        <end position="122"/>
    </location>
</feature>
<dbReference type="GO" id="GO:0036064">
    <property type="term" value="C:ciliary basal body"/>
    <property type="evidence" value="ECO:0007669"/>
    <property type="project" value="TreeGrafter"/>
</dbReference>
<accession>A0A834Y3R7</accession>
<evidence type="ECO:0000313" key="10">
    <source>
        <dbReference type="Proteomes" id="UP000639338"/>
    </source>
</evidence>
<sequence length="637" mass="73007">MTADLKLVVNELNKLFKKNFSLTSFKALKSIDLLQVLNDVLSETTETPKVDMRDESLDVSTVRILSILRILKYQPNKDPTLFRQRIVKGDQETIYEILKWLFANREMIKQRSYLSRFLVKVDVPPEFLSDPETLALYERYQGLIEDFKMAHKEREAGKKGGEAAAELKSDLKDMEKEREVILDRVDKIKSRAESNLHLLQAAHELRVERDRDHELSMQKIQEKETLSSLQLSIQRTERKLEILKEASVELSSELLEQRLNEEVMILTAVRHERLPAELTSLKSRVDALKSVCNSNYVGPDEIIKLRQKLDAAAREVQALAEETINQDGVEKMAPFRQQAAAISSCKKNTLERLDETEAYLTNLKKKLEEKKEQQNDNSVPKGEELKKYVARLKTKSLLYKKCRGELSGLKAEAGVLSRTLSIIEGKMAGIKAKESDEKAGGLPDGFTEGTAVMANMKLSKEIGELKTRVTSILTELQPLRQQAQDIEERYDRAKKSHESIETSVRGTITNLSNEVESLQLRVDKDTEEIKRLKNEIIKFKEAQEKIQQEIRFYANPGVGQSLRDKLSESISAEEKKLKALKAEEKNVKEHGEENKYQTNQWNNLISIFESKLQQLEENKRRDGIVVRKEGAETLILQ</sequence>
<dbReference type="OrthoDB" id="276029at2759"/>
<comment type="subcellular location">
    <subcellularLocation>
        <location evidence="1">Cell projection</location>
        <location evidence="1">Cilium</location>
    </subcellularLocation>
</comment>
<evidence type="ECO:0000256" key="4">
    <source>
        <dbReference type="ARBA" id="ARBA00023069"/>
    </source>
</evidence>
<evidence type="ECO:0000256" key="7">
    <source>
        <dbReference type="SAM" id="Coils"/>
    </source>
</evidence>
<feature type="coiled-coil region" evidence="7">
    <location>
        <begin position="476"/>
        <end position="618"/>
    </location>
</feature>
<evidence type="ECO:0000256" key="2">
    <source>
        <dbReference type="ARBA" id="ARBA00022794"/>
    </source>
</evidence>
<gene>
    <name evidence="9" type="ORF">HCN44_005489</name>
</gene>
<keyword evidence="5" id="KW-0966">Cell projection</keyword>
<dbReference type="EMBL" id="JACMRX010000001">
    <property type="protein sequence ID" value="KAF7997212.1"/>
    <property type="molecule type" value="Genomic_DNA"/>
</dbReference>